<feature type="region of interest" description="Disordered" evidence="1">
    <location>
        <begin position="1"/>
        <end position="30"/>
    </location>
</feature>
<dbReference type="InterPro" id="IPR052588">
    <property type="entry name" value="Kelch_domain_protein"/>
</dbReference>
<reference evidence="4" key="1">
    <citation type="submission" date="2012-12" db="EMBL/GenBank/DDBJ databases">
        <authorList>
            <person name="Hellsten U."/>
            <person name="Grimwood J."/>
            <person name="Chapman J.A."/>
            <person name="Shapiro H."/>
            <person name="Aerts A."/>
            <person name="Otillar R.P."/>
            <person name="Terry A.Y."/>
            <person name="Boore J.L."/>
            <person name="Simakov O."/>
            <person name="Marletaz F."/>
            <person name="Cho S.-J."/>
            <person name="Edsinger-Gonzales E."/>
            <person name="Havlak P."/>
            <person name="Kuo D.-H."/>
            <person name="Larsson T."/>
            <person name="Lv J."/>
            <person name="Arendt D."/>
            <person name="Savage R."/>
            <person name="Osoegawa K."/>
            <person name="de Jong P."/>
            <person name="Lindberg D.R."/>
            <person name="Seaver E.C."/>
            <person name="Weisblat D.A."/>
            <person name="Putnam N.H."/>
            <person name="Grigoriev I.V."/>
            <person name="Rokhsar D.S."/>
        </authorList>
    </citation>
    <scope>NUCLEOTIDE SEQUENCE</scope>
    <source>
        <strain evidence="4">I ESC-2004</strain>
    </source>
</reference>
<dbReference type="SUPFAM" id="SSF117281">
    <property type="entry name" value="Kelch motif"/>
    <property type="match status" value="2"/>
</dbReference>
<feature type="compositionally biased region" description="Acidic residues" evidence="1">
    <location>
        <begin position="477"/>
        <end position="493"/>
    </location>
</feature>
<reference evidence="2 4" key="2">
    <citation type="journal article" date="2013" name="Nature">
        <title>Insights into bilaterian evolution from three spiralian genomes.</title>
        <authorList>
            <person name="Simakov O."/>
            <person name="Marletaz F."/>
            <person name="Cho S.J."/>
            <person name="Edsinger-Gonzales E."/>
            <person name="Havlak P."/>
            <person name="Hellsten U."/>
            <person name="Kuo D.H."/>
            <person name="Larsson T."/>
            <person name="Lv J."/>
            <person name="Arendt D."/>
            <person name="Savage R."/>
            <person name="Osoegawa K."/>
            <person name="de Jong P."/>
            <person name="Grimwood J."/>
            <person name="Chapman J.A."/>
            <person name="Shapiro H."/>
            <person name="Aerts A."/>
            <person name="Otillar R.P."/>
            <person name="Terry A.Y."/>
            <person name="Boore J.L."/>
            <person name="Grigoriev I.V."/>
            <person name="Lindberg D.R."/>
            <person name="Seaver E.C."/>
            <person name="Weisblat D.A."/>
            <person name="Putnam N.H."/>
            <person name="Rokhsar D.S."/>
        </authorList>
    </citation>
    <scope>NUCLEOTIDE SEQUENCE</scope>
    <source>
        <strain evidence="2 4">I ESC-2004</strain>
    </source>
</reference>
<feature type="compositionally biased region" description="Basic and acidic residues" evidence="1">
    <location>
        <begin position="357"/>
        <end position="366"/>
    </location>
</feature>
<dbReference type="FunCoup" id="R7VGF7">
    <property type="interactions" value="1406"/>
</dbReference>
<dbReference type="OrthoDB" id="4447at2759"/>
<dbReference type="AlphaFoldDB" id="R7VGF7"/>
<feature type="region of interest" description="Disordered" evidence="1">
    <location>
        <begin position="357"/>
        <end position="387"/>
    </location>
</feature>
<evidence type="ECO:0000256" key="1">
    <source>
        <dbReference type="SAM" id="MobiDB-lite"/>
    </source>
</evidence>
<accession>R7VGF7</accession>
<dbReference type="Gene3D" id="2.120.10.80">
    <property type="entry name" value="Kelch-type beta propeller"/>
    <property type="match status" value="2"/>
</dbReference>
<dbReference type="InterPro" id="IPR015915">
    <property type="entry name" value="Kelch-typ_b-propeller"/>
</dbReference>
<evidence type="ECO:0000313" key="4">
    <source>
        <dbReference type="Proteomes" id="UP000014760"/>
    </source>
</evidence>
<dbReference type="EMBL" id="AMQN01004740">
    <property type="status" value="NOT_ANNOTATED_CDS"/>
    <property type="molecule type" value="Genomic_DNA"/>
</dbReference>
<protein>
    <recommendedName>
        <fullName evidence="5">DUF4110 domain-containing protein</fullName>
    </recommendedName>
</protein>
<sequence length="568" mass="64524">MGKKKGKKEKKVKGAEKTAMKTEKKAEKKLKKLLQKKGEKDIEAMIAELANQKRPLKEEKCPPPSPRCNMSLTAHPDKDELFMFGGEFFSGNNTTVYDDFLTYHIKTNEWTRQTLPVMPPPRCSHQVVAVRQGGGQLWLFGGEFSSPSQSQFYHYNDLWVYHIKDKTWTKIDSPGAPSPRSGHRMVQVKKLLIIFGGFRDNARDYHYFNDVHAFNLETYAWVKLDIQGTPPSPRSGFVMAPCTDPPLINIYGGYCKEKVKRDSVMGRTHADMFALMPENKQESTPLSWKWVSLKQSGYRPSPRCACSVVTTVGNRAIIFGGVYDHQDEDDEDSDINGTFFNEMFSLEVERGKWHEMLIQDKKQSTEKKRRRRKEKGTKEEGDTDDEMMEEVESLCVAETSSVFNVQPGSSENFTPSARMNPAMTIRNGVLYLYGGVIEEGEKQFTMSDFYSLDLHKLDKWQVLIADESNSKIWVESDSSDDEDVAMEGDEDSESSSSSSSDEDDEMDISDNAPSISAGESLDEYFERSKESWVAKAEAVAQKEGLNVKPKQMVKAARNMAAEFYQQHQ</sequence>
<dbReference type="PANTHER" id="PTHR46063:SF1">
    <property type="entry name" value="KELCH DOMAIN-CONTAINING PROTEIN 4"/>
    <property type="match status" value="1"/>
</dbReference>
<evidence type="ECO:0000313" key="3">
    <source>
        <dbReference type="EnsemblMetazoa" id="CapteP226649"/>
    </source>
</evidence>
<feature type="region of interest" description="Disordered" evidence="1">
    <location>
        <begin position="474"/>
        <end position="520"/>
    </location>
</feature>
<proteinExistence type="predicted"/>
<gene>
    <name evidence="2" type="ORF">CAPTEDRAFT_226649</name>
</gene>
<keyword evidence="4" id="KW-1185">Reference proteome</keyword>
<dbReference type="EnsemblMetazoa" id="CapteT226649">
    <property type="protein sequence ID" value="CapteP226649"/>
    <property type="gene ID" value="CapteG226649"/>
</dbReference>
<feature type="compositionally biased region" description="Basic residues" evidence="1">
    <location>
        <begin position="1"/>
        <end position="11"/>
    </location>
</feature>
<dbReference type="PANTHER" id="PTHR46063">
    <property type="entry name" value="KELCH DOMAIN-CONTAINING PROTEIN"/>
    <property type="match status" value="1"/>
</dbReference>
<reference evidence="3" key="3">
    <citation type="submission" date="2015-06" db="UniProtKB">
        <authorList>
            <consortium name="EnsemblMetazoa"/>
        </authorList>
    </citation>
    <scope>IDENTIFICATION</scope>
</reference>
<evidence type="ECO:0000313" key="2">
    <source>
        <dbReference type="EMBL" id="ELU14765.1"/>
    </source>
</evidence>
<dbReference type="STRING" id="283909.R7VGF7"/>
<dbReference type="EMBL" id="KB294299">
    <property type="protein sequence ID" value="ELU14765.1"/>
    <property type="molecule type" value="Genomic_DNA"/>
</dbReference>
<feature type="compositionally biased region" description="Basic and acidic residues" evidence="1">
    <location>
        <begin position="12"/>
        <end position="26"/>
    </location>
</feature>
<name>R7VGF7_CAPTE</name>
<dbReference type="OMA" id="PSPRVGC"/>
<dbReference type="HOGENOM" id="CLU_008722_3_1_1"/>
<dbReference type="Proteomes" id="UP000014760">
    <property type="component" value="Unassembled WGS sequence"/>
</dbReference>
<organism evidence="2">
    <name type="scientific">Capitella teleta</name>
    <name type="common">Polychaete worm</name>
    <dbReference type="NCBI Taxonomy" id="283909"/>
    <lineage>
        <taxon>Eukaryota</taxon>
        <taxon>Metazoa</taxon>
        <taxon>Spiralia</taxon>
        <taxon>Lophotrochozoa</taxon>
        <taxon>Annelida</taxon>
        <taxon>Polychaeta</taxon>
        <taxon>Sedentaria</taxon>
        <taxon>Scolecida</taxon>
        <taxon>Capitellidae</taxon>
        <taxon>Capitella</taxon>
    </lineage>
</organism>
<dbReference type="Pfam" id="PF24681">
    <property type="entry name" value="Kelch_KLHDC2_KLHL20_DRC7"/>
    <property type="match status" value="1"/>
</dbReference>
<evidence type="ECO:0008006" key="5">
    <source>
        <dbReference type="Google" id="ProtNLM"/>
    </source>
</evidence>